<protein>
    <submittedName>
        <fullName evidence="1">Uncharacterized protein</fullName>
    </submittedName>
</protein>
<gene>
    <name evidence="1" type="ORF">HPC62_00955</name>
</gene>
<dbReference type="EMBL" id="CP053661">
    <property type="protein sequence ID" value="QKD80926.1"/>
    <property type="molecule type" value="Genomic_DNA"/>
</dbReference>
<dbReference type="AlphaFoldDB" id="A0A6M8B9W9"/>
<reference evidence="1 2" key="1">
    <citation type="submission" date="2020-05" db="EMBL/GenBank/DDBJ databases">
        <title>Complete genome sequence of of a novel Thermoleptolyngbya strain isolated from hot springs of Ganzi, Sichuan China.</title>
        <authorList>
            <person name="Tang J."/>
            <person name="Daroch M."/>
            <person name="Li L."/>
            <person name="Waleron K."/>
            <person name="Waleron M."/>
            <person name="Waleron M."/>
        </authorList>
    </citation>
    <scope>NUCLEOTIDE SEQUENCE [LARGE SCALE GENOMIC DNA]</scope>
    <source>
        <strain evidence="1 2">PKUAC-SCTA183</strain>
    </source>
</reference>
<dbReference type="Proteomes" id="UP000505210">
    <property type="component" value="Chromosome"/>
</dbReference>
<proteinExistence type="predicted"/>
<dbReference type="KEGG" id="theu:HPC62_00955"/>
<evidence type="ECO:0000313" key="1">
    <source>
        <dbReference type="EMBL" id="QKD80926.1"/>
    </source>
</evidence>
<sequence length="70" mass="8547">MKSSSCCLWLWVLRSSYPWGGLLLQLTRLLWIGNERRSRERLRLWRLWLRIDFANLLAIAIDLMQPEFWV</sequence>
<evidence type="ECO:0000313" key="2">
    <source>
        <dbReference type="Proteomes" id="UP000505210"/>
    </source>
</evidence>
<dbReference type="RefSeq" id="WP_172353351.1">
    <property type="nucleotide sequence ID" value="NZ_CP053661.1"/>
</dbReference>
<accession>A0A6M8B9W9</accession>
<keyword evidence="2" id="KW-1185">Reference proteome</keyword>
<organism evidence="1 2">
    <name type="scientific">Thermoleptolyngbya sichuanensis A183</name>
    <dbReference type="NCBI Taxonomy" id="2737172"/>
    <lineage>
        <taxon>Bacteria</taxon>
        <taxon>Bacillati</taxon>
        <taxon>Cyanobacteriota</taxon>
        <taxon>Cyanophyceae</taxon>
        <taxon>Oculatellales</taxon>
        <taxon>Oculatellaceae</taxon>
        <taxon>Thermoleptolyngbya</taxon>
        <taxon>Thermoleptolyngbya sichuanensis</taxon>
    </lineage>
</organism>
<name>A0A6M8B9W9_9CYAN</name>